<dbReference type="Proteomes" id="UP000094893">
    <property type="component" value="Unassembled WGS sequence"/>
</dbReference>
<dbReference type="STRING" id="930.GCA_002079865_02034"/>
<dbReference type="PANTHER" id="PTHR38767:SF1">
    <property type="entry name" value="DNA POLYMERASE III SUBUNIT CHI"/>
    <property type="match status" value="1"/>
</dbReference>
<reference evidence="1 3" key="1">
    <citation type="journal article" date="2016" name="Int. J. Mol. Sci.">
        <title>Comparative genomics of the extreme acidophile Acidithiobacillus thiooxidans reveals intraspecific divergence and niche adaptation.</title>
        <authorList>
            <person name="Zhang X."/>
            <person name="Feng X."/>
            <person name="Tao J."/>
            <person name="Ma L."/>
            <person name="Xiao Y."/>
            <person name="Liang Y."/>
            <person name="Liu X."/>
            <person name="Yin H."/>
        </authorList>
    </citation>
    <scope>NUCLEOTIDE SEQUENCE [LARGE SCALE GENOMIC DNA]</scope>
    <source>
        <strain evidence="1 3">A02</strain>
        <strain evidence="2">DXS-W</strain>
    </source>
</reference>
<evidence type="ECO:0000313" key="4">
    <source>
        <dbReference type="Proteomes" id="UP000095008"/>
    </source>
</evidence>
<dbReference type="InterPro" id="IPR036768">
    <property type="entry name" value="PolIII_chi_sf"/>
</dbReference>
<dbReference type="Proteomes" id="UP000095008">
    <property type="component" value="Unassembled WGS sequence"/>
</dbReference>
<dbReference type="OrthoDB" id="5297568at2"/>
<proteinExistence type="predicted"/>
<dbReference type="PANTHER" id="PTHR38767">
    <property type="entry name" value="DNA POLYMERASE III SUBUNIT CHI"/>
    <property type="match status" value="1"/>
</dbReference>
<evidence type="ECO:0000313" key="1">
    <source>
        <dbReference type="EMBL" id="OCX67645.1"/>
    </source>
</evidence>
<dbReference type="eggNOG" id="COG2927">
    <property type="taxonomic scope" value="Bacteria"/>
</dbReference>
<accession>A0A1C2HV98</accession>
<sequence length="141" mass="15738">MPAASFYDLPATLLTPQEQLRAICRVINKVWQVVGEADILCADLATAQSVDDMLWTFQADAFIPHGLGAKYSVRIHYQQPWPDACVVAVLCALQNLPEPLPACERLVDFIPAESNARDLARERYKTLKNIGYTLQVHTLEA</sequence>
<protein>
    <submittedName>
        <fullName evidence="1">DNA polymerase III subunit chi</fullName>
    </submittedName>
</protein>
<evidence type="ECO:0000313" key="2">
    <source>
        <dbReference type="EMBL" id="OCX67726.1"/>
    </source>
</evidence>
<organism evidence="1 3">
    <name type="scientific">Acidithiobacillus thiooxidans</name>
    <name type="common">Thiobacillus thiooxidans</name>
    <dbReference type="NCBI Taxonomy" id="930"/>
    <lineage>
        <taxon>Bacteria</taxon>
        <taxon>Pseudomonadati</taxon>
        <taxon>Pseudomonadota</taxon>
        <taxon>Acidithiobacillia</taxon>
        <taxon>Acidithiobacillales</taxon>
        <taxon>Acidithiobacillaceae</taxon>
        <taxon>Acidithiobacillus</taxon>
    </lineage>
</organism>
<dbReference type="GeneID" id="60696507"/>
<dbReference type="GO" id="GO:0032298">
    <property type="term" value="P:positive regulation of DNA-templated DNA replication initiation"/>
    <property type="evidence" value="ECO:0007669"/>
    <property type="project" value="TreeGrafter"/>
</dbReference>
<dbReference type="RefSeq" id="WP_024894430.1">
    <property type="nucleotide sequence ID" value="NZ_DAIAWO010000052.1"/>
</dbReference>
<dbReference type="SUPFAM" id="SSF102400">
    <property type="entry name" value="DNA polymerase III chi subunit"/>
    <property type="match status" value="1"/>
</dbReference>
<dbReference type="AlphaFoldDB" id="A0A1C2HV98"/>
<evidence type="ECO:0000313" key="3">
    <source>
        <dbReference type="Proteomes" id="UP000094893"/>
    </source>
</evidence>
<name>A0A1C2HV98_ACITH</name>
<dbReference type="GO" id="GO:0006260">
    <property type="term" value="P:DNA replication"/>
    <property type="evidence" value="ECO:0007669"/>
    <property type="project" value="InterPro"/>
</dbReference>
<dbReference type="Pfam" id="PF04364">
    <property type="entry name" value="DNA_pol3_chi"/>
    <property type="match status" value="1"/>
</dbReference>
<gene>
    <name evidence="2" type="ORF">A6M23_20070</name>
    <name evidence="1" type="ORF">A6P07_19515</name>
</gene>
<dbReference type="Gene3D" id="3.40.50.10110">
    <property type="entry name" value="DNA polymerase III subunit chi"/>
    <property type="match status" value="1"/>
</dbReference>
<dbReference type="EMBL" id="LWRY01000302">
    <property type="protein sequence ID" value="OCX67726.1"/>
    <property type="molecule type" value="Genomic_DNA"/>
</dbReference>
<dbReference type="GO" id="GO:0003887">
    <property type="term" value="F:DNA-directed DNA polymerase activity"/>
    <property type="evidence" value="ECO:0007669"/>
    <property type="project" value="InterPro"/>
</dbReference>
<keyword evidence="4" id="KW-1185">Reference proteome</keyword>
<comment type="caution">
    <text evidence="1">The sequence shown here is derived from an EMBL/GenBank/DDBJ whole genome shotgun (WGS) entry which is preliminary data.</text>
</comment>
<dbReference type="InterPro" id="IPR007459">
    <property type="entry name" value="DNA_pol3_chi"/>
</dbReference>
<dbReference type="EMBL" id="LWSA01000342">
    <property type="protein sequence ID" value="OCX67645.1"/>
    <property type="molecule type" value="Genomic_DNA"/>
</dbReference>
<dbReference type="GO" id="GO:0003677">
    <property type="term" value="F:DNA binding"/>
    <property type="evidence" value="ECO:0007669"/>
    <property type="project" value="InterPro"/>
</dbReference>